<organism evidence="1 2">
    <name type="scientific">Auricularia subglabra (strain TFB-10046 / SS5)</name>
    <name type="common">White-rot fungus</name>
    <name type="synonym">Auricularia delicata (strain TFB10046)</name>
    <dbReference type="NCBI Taxonomy" id="717982"/>
    <lineage>
        <taxon>Eukaryota</taxon>
        <taxon>Fungi</taxon>
        <taxon>Dikarya</taxon>
        <taxon>Basidiomycota</taxon>
        <taxon>Agaricomycotina</taxon>
        <taxon>Agaricomycetes</taxon>
        <taxon>Auriculariales</taxon>
        <taxon>Auriculariaceae</taxon>
        <taxon>Auricularia</taxon>
    </lineage>
</organism>
<sequence length="56" mass="6333">MTQVLERLRYLVTAPHSDLSLGISDQLGHRDLQPREDTREQTKPAGPIGMVYCILI</sequence>
<keyword evidence="2" id="KW-1185">Reference proteome</keyword>
<dbReference type="KEGG" id="adl:AURDEDRAFT_117783"/>
<protein>
    <submittedName>
        <fullName evidence="1">Uncharacterized protein</fullName>
    </submittedName>
</protein>
<reference evidence="2" key="1">
    <citation type="journal article" date="2012" name="Science">
        <title>The Paleozoic origin of enzymatic lignin decomposition reconstructed from 31 fungal genomes.</title>
        <authorList>
            <person name="Floudas D."/>
            <person name="Binder M."/>
            <person name="Riley R."/>
            <person name="Barry K."/>
            <person name="Blanchette R.A."/>
            <person name="Henrissat B."/>
            <person name="Martinez A.T."/>
            <person name="Otillar R."/>
            <person name="Spatafora J.W."/>
            <person name="Yadav J.S."/>
            <person name="Aerts A."/>
            <person name="Benoit I."/>
            <person name="Boyd A."/>
            <person name="Carlson A."/>
            <person name="Copeland A."/>
            <person name="Coutinho P.M."/>
            <person name="de Vries R.P."/>
            <person name="Ferreira P."/>
            <person name="Findley K."/>
            <person name="Foster B."/>
            <person name="Gaskell J."/>
            <person name="Glotzer D."/>
            <person name="Gorecki P."/>
            <person name="Heitman J."/>
            <person name="Hesse C."/>
            <person name="Hori C."/>
            <person name="Igarashi K."/>
            <person name="Jurgens J.A."/>
            <person name="Kallen N."/>
            <person name="Kersten P."/>
            <person name="Kohler A."/>
            <person name="Kuees U."/>
            <person name="Kumar T.K.A."/>
            <person name="Kuo A."/>
            <person name="LaButti K."/>
            <person name="Larrondo L.F."/>
            <person name="Lindquist E."/>
            <person name="Ling A."/>
            <person name="Lombard V."/>
            <person name="Lucas S."/>
            <person name="Lundell T."/>
            <person name="Martin R."/>
            <person name="McLaughlin D.J."/>
            <person name="Morgenstern I."/>
            <person name="Morin E."/>
            <person name="Murat C."/>
            <person name="Nagy L.G."/>
            <person name="Nolan M."/>
            <person name="Ohm R.A."/>
            <person name="Patyshakuliyeva A."/>
            <person name="Rokas A."/>
            <person name="Ruiz-Duenas F.J."/>
            <person name="Sabat G."/>
            <person name="Salamov A."/>
            <person name="Samejima M."/>
            <person name="Schmutz J."/>
            <person name="Slot J.C."/>
            <person name="St John F."/>
            <person name="Stenlid J."/>
            <person name="Sun H."/>
            <person name="Sun S."/>
            <person name="Syed K."/>
            <person name="Tsang A."/>
            <person name="Wiebenga A."/>
            <person name="Young D."/>
            <person name="Pisabarro A."/>
            <person name="Eastwood D.C."/>
            <person name="Martin F."/>
            <person name="Cullen D."/>
            <person name="Grigoriev I.V."/>
            <person name="Hibbett D.S."/>
        </authorList>
    </citation>
    <scope>NUCLEOTIDE SEQUENCE [LARGE SCALE GENOMIC DNA]</scope>
    <source>
        <strain evidence="2">TFB10046</strain>
    </source>
</reference>
<gene>
    <name evidence="1" type="ORF">AURDEDRAFT_117783</name>
</gene>
<dbReference type="AlphaFoldDB" id="J0CUG6"/>
<dbReference type="InParanoid" id="J0CUG6"/>
<evidence type="ECO:0000313" key="2">
    <source>
        <dbReference type="Proteomes" id="UP000006514"/>
    </source>
</evidence>
<proteinExistence type="predicted"/>
<dbReference type="Proteomes" id="UP000006514">
    <property type="component" value="Unassembled WGS sequence"/>
</dbReference>
<evidence type="ECO:0000313" key="1">
    <source>
        <dbReference type="EMBL" id="EJD33958.1"/>
    </source>
</evidence>
<name>J0CUG6_AURST</name>
<accession>J0CUG6</accession>
<dbReference type="EMBL" id="JH688036">
    <property type="protein sequence ID" value="EJD33958.1"/>
    <property type="molecule type" value="Genomic_DNA"/>
</dbReference>